<organism evidence="4">
    <name type="scientific">hydrothermal vent metagenome</name>
    <dbReference type="NCBI Taxonomy" id="652676"/>
    <lineage>
        <taxon>unclassified sequences</taxon>
        <taxon>metagenomes</taxon>
        <taxon>ecological metagenomes</taxon>
    </lineage>
</organism>
<dbReference type="GO" id="GO:0009396">
    <property type="term" value="P:folic acid-containing compound biosynthetic process"/>
    <property type="evidence" value="ECO:0007669"/>
    <property type="project" value="TreeGrafter"/>
</dbReference>
<dbReference type="InterPro" id="IPR037171">
    <property type="entry name" value="NagB/RpiA_transferase-like"/>
</dbReference>
<dbReference type="PANTHER" id="PTHR23407">
    <property type="entry name" value="ATPASE INHIBITOR/5-FORMYLTETRAHYDROFOLATE CYCLO-LIGASE"/>
    <property type="match status" value="1"/>
</dbReference>
<dbReference type="InterPro" id="IPR002698">
    <property type="entry name" value="FTHF_cligase"/>
</dbReference>
<evidence type="ECO:0000256" key="2">
    <source>
        <dbReference type="ARBA" id="ARBA00022741"/>
    </source>
</evidence>
<evidence type="ECO:0000256" key="3">
    <source>
        <dbReference type="ARBA" id="ARBA00022840"/>
    </source>
</evidence>
<keyword evidence="4" id="KW-0436">Ligase</keyword>
<reference evidence="4" key="1">
    <citation type="submission" date="2016-10" db="EMBL/GenBank/DDBJ databases">
        <authorList>
            <person name="de Groot N.N."/>
        </authorList>
    </citation>
    <scope>NUCLEOTIDE SEQUENCE</scope>
</reference>
<protein>
    <submittedName>
        <fullName evidence="4">5-formyltetrahydrofolate cyclo-ligase</fullName>
        <ecNumber evidence="4">6.3.3.2</ecNumber>
    </submittedName>
</protein>
<keyword evidence="2" id="KW-0547">Nucleotide-binding</keyword>
<dbReference type="PIRSF" id="PIRSF006806">
    <property type="entry name" value="FTHF_cligase"/>
    <property type="match status" value="1"/>
</dbReference>
<evidence type="ECO:0000313" key="4">
    <source>
        <dbReference type="EMBL" id="SFV50188.1"/>
    </source>
</evidence>
<keyword evidence="3" id="KW-0067">ATP-binding</keyword>
<dbReference type="PANTHER" id="PTHR23407:SF1">
    <property type="entry name" value="5-FORMYLTETRAHYDROFOLATE CYCLO-LIGASE"/>
    <property type="match status" value="1"/>
</dbReference>
<sequence>MSITKESFRKKCIKLHKKPLPNRYYLDAKVNKQLTQLLQKKAKKRAKILFYIPLDFEADIRKTLQKMRKKHTVLVPFMEGKSFKMVPYRLPLRKKKFGLYEEENSFKKFRDLDIAVVPAVGIDSKNKRVGFGKGMYDRFFAKLKRRPYTIFVQRRECRTDESVCNKYDIYADSVITAVTKL</sequence>
<dbReference type="GO" id="GO:0035999">
    <property type="term" value="P:tetrahydrofolate interconversion"/>
    <property type="evidence" value="ECO:0007669"/>
    <property type="project" value="TreeGrafter"/>
</dbReference>
<accession>A0A1W1B9T2</accession>
<evidence type="ECO:0000256" key="1">
    <source>
        <dbReference type="ARBA" id="ARBA00010638"/>
    </source>
</evidence>
<proteinExistence type="inferred from homology"/>
<dbReference type="GO" id="GO:0005524">
    <property type="term" value="F:ATP binding"/>
    <property type="evidence" value="ECO:0007669"/>
    <property type="project" value="UniProtKB-KW"/>
</dbReference>
<dbReference type="Pfam" id="PF01812">
    <property type="entry name" value="5-FTHF_cyc-lig"/>
    <property type="match status" value="1"/>
</dbReference>
<name>A0A1W1B9T2_9ZZZZ</name>
<comment type="similarity">
    <text evidence="1">Belongs to the 5-formyltetrahydrofolate cyclo-ligase family.</text>
</comment>
<dbReference type="NCBIfam" id="TIGR02727">
    <property type="entry name" value="MTHFS_bact"/>
    <property type="match status" value="1"/>
</dbReference>
<dbReference type="SUPFAM" id="SSF100950">
    <property type="entry name" value="NagB/RpiA/CoA transferase-like"/>
    <property type="match status" value="1"/>
</dbReference>
<dbReference type="EC" id="6.3.3.2" evidence="4"/>
<gene>
    <name evidence="4" type="ORF">MNB_SM-7-1544</name>
</gene>
<dbReference type="InterPro" id="IPR024185">
    <property type="entry name" value="FTHF_cligase-like_sf"/>
</dbReference>
<dbReference type="EMBL" id="FPHB01000010">
    <property type="protein sequence ID" value="SFV50188.1"/>
    <property type="molecule type" value="Genomic_DNA"/>
</dbReference>
<dbReference type="AlphaFoldDB" id="A0A1W1B9T2"/>
<dbReference type="GO" id="GO:0030272">
    <property type="term" value="F:5-formyltetrahydrofolate cyclo-ligase activity"/>
    <property type="evidence" value="ECO:0007669"/>
    <property type="project" value="UniProtKB-EC"/>
</dbReference>
<dbReference type="Gene3D" id="3.40.50.10420">
    <property type="entry name" value="NagB/RpiA/CoA transferase-like"/>
    <property type="match status" value="1"/>
</dbReference>